<dbReference type="InterPro" id="IPR001296">
    <property type="entry name" value="Glyco_trans_1"/>
</dbReference>
<comment type="caution">
    <text evidence="3">The sequence shown here is derived from an EMBL/GenBank/DDBJ whole genome shotgun (WGS) entry which is preliminary data.</text>
</comment>
<protein>
    <submittedName>
        <fullName evidence="3">Glycosyltransferase</fullName>
        <ecNumber evidence="3">2.4.-.-</ecNumber>
    </submittedName>
</protein>
<dbReference type="InterPro" id="IPR050194">
    <property type="entry name" value="Glycosyltransferase_grp1"/>
</dbReference>
<dbReference type="EMBL" id="JBEWZH010000003">
    <property type="protein sequence ID" value="MFL0161729.1"/>
    <property type="molecule type" value="Genomic_DNA"/>
</dbReference>
<feature type="domain" description="Glycosyltransferase subfamily 4-like N-terminal" evidence="2">
    <location>
        <begin position="28"/>
        <end position="198"/>
    </location>
</feature>
<dbReference type="EC" id="2.4.-.-" evidence="3"/>
<dbReference type="PANTHER" id="PTHR45947">
    <property type="entry name" value="SULFOQUINOVOSYL TRANSFERASE SQD2"/>
    <property type="match status" value="1"/>
</dbReference>
<accession>A0ABW8RSQ2</accession>
<dbReference type="GO" id="GO:0016757">
    <property type="term" value="F:glycosyltransferase activity"/>
    <property type="evidence" value="ECO:0007669"/>
    <property type="project" value="UniProtKB-KW"/>
</dbReference>
<dbReference type="InterPro" id="IPR028098">
    <property type="entry name" value="Glyco_trans_4-like_N"/>
</dbReference>
<gene>
    <name evidence="3" type="ORF">U0R11_04945</name>
</gene>
<keyword evidence="3" id="KW-0328">Glycosyltransferase</keyword>
<keyword evidence="4" id="KW-1185">Reference proteome</keyword>
<sequence>MSTQKRVLQVSPAYYPAISIGGPIFTNLTFSKALEDINCQIEVVTTTQGLTKTQLELIPIGEKSSTEFSYPIWRFPCYGYPNFTFSPGIFFWLFKHVHRFDLVVLQAVWNFPIMAAYLACKWNNIPYVIIPHGSLYDETFHLKSSKFKRFFFSLYVKKMLMNAHRILFSTQDEALKVKKFLSIPLKSSVVPNIVDVEKFNNLPLKGTFRDKFSISKDQLILTHYGRVTIKKGINFVLNILPEVIQNYPNVLYVIAGIEENHYIDELRTVIQEKQLEKHVIFTGLMSPQEGIELLTDSDIFILPSLSENFGMSVVEAMLCEIPVVISEHVGIALDLKNVGCAKVIQLMDRSMKDAIIELLNDSNLRLIMGRKGREYAKQNYSYQAVEIKLTELIQFNC</sequence>
<keyword evidence="3" id="KW-0808">Transferase</keyword>
<dbReference type="Pfam" id="PF00534">
    <property type="entry name" value="Glycos_transf_1"/>
    <property type="match status" value="1"/>
</dbReference>
<dbReference type="RefSeq" id="WP_406750213.1">
    <property type="nucleotide sequence ID" value="NZ_JBEWZH010000003.1"/>
</dbReference>
<dbReference type="Pfam" id="PF13439">
    <property type="entry name" value="Glyco_transf_4"/>
    <property type="match status" value="1"/>
</dbReference>
<name>A0ABW8RSQ2_9BACT</name>
<proteinExistence type="predicted"/>
<dbReference type="Proteomes" id="UP001623558">
    <property type="component" value="Unassembled WGS sequence"/>
</dbReference>
<evidence type="ECO:0000259" key="1">
    <source>
        <dbReference type="Pfam" id="PF00534"/>
    </source>
</evidence>
<organism evidence="3 4">
    <name type="scientific">Aquirufa salirivi</name>
    <dbReference type="NCBI Taxonomy" id="3104729"/>
    <lineage>
        <taxon>Bacteria</taxon>
        <taxon>Pseudomonadati</taxon>
        <taxon>Bacteroidota</taxon>
        <taxon>Cytophagia</taxon>
        <taxon>Cytophagales</taxon>
        <taxon>Flectobacillaceae</taxon>
        <taxon>Aquirufa</taxon>
    </lineage>
</organism>
<evidence type="ECO:0000313" key="4">
    <source>
        <dbReference type="Proteomes" id="UP001623558"/>
    </source>
</evidence>
<feature type="domain" description="Glycosyl transferase family 1" evidence="1">
    <location>
        <begin position="207"/>
        <end position="374"/>
    </location>
</feature>
<reference evidence="3 4" key="1">
    <citation type="submission" date="2024-07" db="EMBL/GenBank/DDBJ databases">
        <authorList>
            <person name="Pitt A."/>
            <person name="Hahn M.W."/>
        </authorList>
    </citation>
    <scope>NUCLEOTIDE SEQUENCE [LARGE SCALE GENOMIC DNA]</scope>
    <source>
        <strain evidence="3 4">1-SAACH-A3</strain>
    </source>
</reference>
<dbReference type="Gene3D" id="3.40.50.2000">
    <property type="entry name" value="Glycogen Phosphorylase B"/>
    <property type="match status" value="2"/>
</dbReference>
<evidence type="ECO:0000313" key="3">
    <source>
        <dbReference type="EMBL" id="MFL0161729.1"/>
    </source>
</evidence>
<dbReference type="SUPFAM" id="SSF53756">
    <property type="entry name" value="UDP-Glycosyltransferase/glycogen phosphorylase"/>
    <property type="match status" value="1"/>
</dbReference>
<evidence type="ECO:0000259" key="2">
    <source>
        <dbReference type="Pfam" id="PF13439"/>
    </source>
</evidence>
<dbReference type="PANTHER" id="PTHR45947:SF3">
    <property type="entry name" value="SULFOQUINOVOSYL TRANSFERASE SQD2"/>
    <property type="match status" value="1"/>
</dbReference>